<accession>A0A078B374</accession>
<evidence type="ECO:0000313" key="3">
    <source>
        <dbReference type="Proteomes" id="UP000039865"/>
    </source>
</evidence>
<dbReference type="EMBL" id="CCKQ01016840">
    <property type="protein sequence ID" value="CDW88721.1"/>
    <property type="molecule type" value="Genomic_DNA"/>
</dbReference>
<proteinExistence type="predicted"/>
<dbReference type="Proteomes" id="UP000039865">
    <property type="component" value="Unassembled WGS sequence"/>
</dbReference>
<keyword evidence="1" id="KW-0812">Transmembrane</keyword>
<dbReference type="AlphaFoldDB" id="A0A078B374"/>
<name>A0A078B374_STYLE</name>
<feature type="transmembrane region" description="Helical" evidence="1">
    <location>
        <begin position="27"/>
        <end position="45"/>
    </location>
</feature>
<organism evidence="2 3">
    <name type="scientific">Stylonychia lemnae</name>
    <name type="common">Ciliate</name>
    <dbReference type="NCBI Taxonomy" id="5949"/>
    <lineage>
        <taxon>Eukaryota</taxon>
        <taxon>Sar</taxon>
        <taxon>Alveolata</taxon>
        <taxon>Ciliophora</taxon>
        <taxon>Intramacronucleata</taxon>
        <taxon>Spirotrichea</taxon>
        <taxon>Stichotrichia</taxon>
        <taxon>Sporadotrichida</taxon>
        <taxon>Oxytrichidae</taxon>
        <taxon>Stylonychinae</taxon>
        <taxon>Stylonychia</taxon>
    </lineage>
</organism>
<evidence type="ECO:0000313" key="2">
    <source>
        <dbReference type="EMBL" id="CDW88721.1"/>
    </source>
</evidence>
<evidence type="ECO:0000256" key="1">
    <source>
        <dbReference type="SAM" id="Phobius"/>
    </source>
</evidence>
<reference evidence="2 3" key="1">
    <citation type="submission" date="2014-06" db="EMBL/GenBank/DDBJ databases">
        <authorList>
            <person name="Swart Estienne"/>
        </authorList>
    </citation>
    <scope>NUCLEOTIDE SEQUENCE [LARGE SCALE GENOMIC DNA]</scope>
    <source>
        <strain evidence="2 3">130c</strain>
    </source>
</reference>
<dbReference type="InParanoid" id="A0A078B374"/>
<protein>
    <submittedName>
        <fullName evidence="2">Uncharacterized protein</fullName>
    </submittedName>
</protein>
<gene>
    <name evidence="2" type="primary">Contig7235.g7742</name>
    <name evidence="2" type="ORF">STYLEM_17845</name>
</gene>
<keyword evidence="1" id="KW-1133">Transmembrane helix</keyword>
<keyword evidence="3" id="KW-1185">Reference proteome</keyword>
<keyword evidence="1" id="KW-0472">Membrane</keyword>
<sequence length="249" mass="27943">MSEYIISTPYEPLIKQTHGQNIRNQSIITIAIVALIAVGFAQIFGKSDNQDFLGAKNQISLAGVPHQITIAREYPDQNFIDKFANKDLTLIGKMDAILTNSKVNAEGKRLVFSDDEVCNVHSTLGDYYSISGVQDAALDSNGIIYAIATQDLGNDQYKRFGSLAKFYSNKLYRNVEVYQEKPVLNNGGGLFALSCGQHNDSLYQVMRWNKGLDSWEKIDNMLAEKIATYSNEVVYIYRQSSIFELIIKK</sequence>